<sequence>MCKFNVECKEGEGTCCCPENAPCKGFTPVQGIVCPQPMRLPKTSMPPNCLVHILQQQSTIIRMLAEQNEVTNKKLACVLAKLESLGPKDTGLPLVELPEESTSSRSLLSTLCGSTAEFQYSIKLTSEIPSPVFKERAFTLTAQIVDLQGNEVQLADHVQFKIMLFTSENPPKVLTINTSGDKIMRGTVEVESSSQIVFSKIVIKEVTSHFRNGCFFLVVNPVGMPSIKPLIIDNLVIKARKVNPEGNPRKKIKTEMNIEVS</sequence>
<reference evidence="1" key="1">
    <citation type="submission" date="2021-09" db="EMBL/GenBank/DDBJ databases">
        <authorList>
            <consortium name="AG Swart"/>
            <person name="Singh M."/>
            <person name="Singh A."/>
            <person name="Seah K."/>
            <person name="Emmerich C."/>
        </authorList>
    </citation>
    <scope>NUCLEOTIDE SEQUENCE</scope>
    <source>
        <strain evidence="1">ATCC30299</strain>
    </source>
</reference>
<evidence type="ECO:0000313" key="1">
    <source>
        <dbReference type="EMBL" id="CAG9315568.1"/>
    </source>
</evidence>
<dbReference type="Proteomes" id="UP001162131">
    <property type="component" value="Unassembled WGS sequence"/>
</dbReference>
<organism evidence="1 2">
    <name type="scientific">Blepharisma stoltei</name>
    <dbReference type="NCBI Taxonomy" id="1481888"/>
    <lineage>
        <taxon>Eukaryota</taxon>
        <taxon>Sar</taxon>
        <taxon>Alveolata</taxon>
        <taxon>Ciliophora</taxon>
        <taxon>Postciliodesmatophora</taxon>
        <taxon>Heterotrichea</taxon>
        <taxon>Heterotrichida</taxon>
        <taxon>Blepharismidae</taxon>
        <taxon>Blepharisma</taxon>
    </lineage>
</organism>
<name>A0AAU9IQ07_9CILI</name>
<evidence type="ECO:0000313" key="2">
    <source>
        <dbReference type="Proteomes" id="UP001162131"/>
    </source>
</evidence>
<dbReference type="EMBL" id="CAJZBQ010000014">
    <property type="protein sequence ID" value="CAG9315568.1"/>
    <property type="molecule type" value="Genomic_DNA"/>
</dbReference>
<gene>
    <name evidence="1" type="ORF">BSTOLATCC_MIC14322</name>
</gene>
<keyword evidence="2" id="KW-1185">Reference proteome</keyword>
<protein>
    <submittedName>
        <fullName evidence="1">Uncharacterized protein</fullName>
    </submittedName>
</protein>
<comment type="caution">
    <text evidence="1">The sequence shown here is derived from an EMBL/GenBank/DDBJ whole genome shotgun (WGS) entry which is preliminary data.</text>
</comment>
<proteinExistence type="predicted"/>
<accession>A0AAU9IQ07</accession>
<dbReference type="AlphaFoldDB" id="A0AAU9IQ07"/>